<proteinExistence type="predicted"/>
<reference evidence="1 4" key="2">
    <citation type="submission" date="2016-11" db="EMBL/GenBank/DDBJ databases">
        <title>Complete Genome Sequence of Bradyrhizobium sp. strain J5, an isolated from soybean nodule in Hokkaido.</title>
        <authorList>
            <person name="Kanehara K."/>
        </authorList>
    </citation>
    <scope>NUCLEOTIDE SEQUENCE [LARGE SCALE GENOMIC DNA]</scope>
    <source>
        <strain evidence="1 4">J5</strain>
    </source>
</reference>
<dbReference type="STRING" id="375.BKD09_RS14790"/>
<dbReference type="Proteomes" id="UP000181962">
    <property type="component" value="Chromosome"/>
</dbReference>
<dbReference type="EMBL" id="JRPN01000031">
    <property type="protein sequence ID" value="KGT74493.1"/>
    <property type="molecule type" value="Genomic_DNA"/>
</dbReference>
<organism evidence="2 3">
    <name type="scientific">Bradyrhizobium japonicum</name>
    <dbReference type="NCBI Taxonomy" id="375"/>
    <lineage>
        <taxon>Bacteria</taxon>
        <taxon>Pseudomonadati</taxon>
        <taxon>Pseudomonadota</taxon>
        <taxon>Alphaproteobacteria</taxon>
        <taxon>Hyphomicrobiales</taxon>
        <taxon>Nitrobacteraceae</taxon>
        <taxon>Bradyrhizobium</taxon>
    </lineage>
</organism>
<evidence type="ECO:0000313" key="1">
    <source>
        <dbReference type="EMBL" id="APG09607.1"/>
    </source>
</evidence>
<evidence type="ECO:0000313" key="4">
    <source>
        <dbReference type="Proteomes" id="UP000181962"/>
    </source>
</evidence>
<dbReference type="Proteomes" id="UP000030377">
    <property type="component" value="Unassembled WGS sequence"/>
</dbReference>
<gene>
    <name evidence="1" type="ORF">BKD09_14790</name>
    <name evidence="2" type="ORF">MA20_38600</name>
</gene>
<sequence>MRAGLYLPGLADCALPLDTWRKRASLLTKALRLICKAIFKGDCLLETASLHGAAPFLRKAGALMAFSSPIRAKDRAVMTDVSIVRYRT</sequence>
<accession>A0A0A3YLF8</accession>
<reference evidence="2 3" key="1">
    <citation type="submission" date="2014-09" db="EMBL/GenBank/DDBJ databases">
        <title>Draft genome of Bradyrhizobium japonicum Is-34.</title>
        <authorList>
            <person name="Tsurumaru H."/>
            <person name="Yamakawa T."/>
            <person name="Hashimoto S."/>
            <person name="Okizaki K."/>
            <person name="Kanesaki Y."/>
            <person name="Yoshikawa H."/>
            <person name="Yajima S."/>
        </authorList>
    </citation>
    <scope>NUCLEOTIDE SEQUENCE [LARGE SCALE GENOMIC DNA]</scope>
    <source>
        <strain evidence="2 3">Is-34</strain>
    </source>
</reference>
<dbReference type="AlphaFoldDB" id="A0A0A3YLF8"/>
<evidence type="ECO:0000313" key="3">
    <source>
        <dbReference type="Proteomes" id="UP000030377"/>
    </source>
</evidence>
<dbReference type="EMBL" id="CP017637">
    <property type="protein sequence ID" value="APG09607.1"/>
    <property type="molecule type" value="Genomic_DNA"/>
</dbReference>
<protein>
    <submittedName>
        <fullName evidence="2">Uncharacterized protein</fullName>
    </submittedName>
</protein>
<name>A0A0A3YLF8_BRAJP</name>
<evidence type="ECO:0000313" key="2">
    <source>
        <dbReference type="EMBL" id="KGT74493.1"/>
    </source>
</evidence>